<evidence type="ECO:0000313" key="1">
    <source>
        <dbReference type="EMBL" id="KAF7306199.1"/>
    </source>
</evidence>
<sequence length="135" mass="15021">MQRAHPAQYWTDAQAGWHGCLIAPTQKLVEIMGTAGDSAEETIGTVSQTFAWRGIHAIQHDPTFYAARHSQHVLAWRRDGRSWLRKGAQRALQSKGVCGKRTPRKLAVKLCICTTPRHENLEARSGQRPLEGLAA</sequence>
<organism evidence="1 2">
    <name type="scientific">Mycena indigotica</name>
    <dbReference type="NCBI Taxonomy" id="2126181"/>
    <lineage>
        <taxon>Eukaryota</taxon>
        <taxon>Fungi</taxon>
        <taxon>Dikarya</taxon>
        <taxon>Basidiomycota</taxon>
        <taxon>Agaricomycotina</taxon>
        <taxon>Agaricomycetes</taxon>
        <taxon>Agaricomycetidae</taxon>
        <taxon>Agaricales</taxon>
        <taxon>Marasmiineae</taxon>
        <taxon>Mycenaceae</taxon>
        <taxon>Mycena</taxon>
    </lineage>
</organism>
<name>A0A8H6SVL7_9AGAR</name>
<dbReference type="Proteomes" id="UP000636479">
    <property type="component" value="Unassembled WGS sequence"/>
</dbReference>
<proteinExistence type="predicted"/>
<gene>
    <name evidence="1" type="ORF">MIND_00410400</name>
</gene>
<reference evidence="1" key="1">
    <citation type="submission" date="2020-05" db="EMBL/GenBank/DDBJ databases">
        <title>Mycena genomes resolve the evolution of fungal bioluminescence.</title>
        <authorList>
            <person name="Tsai I.J."/>
        </authorList>
    </citation>
    <scope>NUCLEOTIDE SEQUENCE</scope>
    <source>
        <strain evidence="1">171206Taipei</strain>
    </source>
</reference>
<dbReference type="EMBL" id="JACAZF010000004">
    <property type="protein sequence ID" value="KAF7306199.1"/>
    <property type="molecule type" value="Genomic_DNA"/>
</dbReference>
<keyword evidence="2" id="KW-1185">Reference proteome</keyword>
<comment type="caution">
    <text evidence="1">The sequence shown here is derived from an EMBL/GenBank/DDBJ whole genome shotgun (WGS) entry which is preliminary data.</text>
</comment>
<accession>A0A8H6SVL7</accession>
<evidence type="ECO:0000313" key="2">
    <source>
        <dbReference type="Proteomes" id="UP000636479"/>
    </source>
</evidence>
<protein>
    <submittedName>
        <fullName evidence="1">Uncharacterized protein</fullName>
    </submittedName>
</protein>
<dbReference type="AlphaFoldDB" id="A0A8H6SVL7"/>
<dbReference type="RefSeq" id="XP_037221218.1">
    <property type="nucleotide sequence ID" value="XM_037360926.1"/>
</dbReference>
<dbReference type="GeneID" id="59343442"/>